<evidence type="ECO:0000313" key="3">
    <source>
        <dbReference type="Proteomes" id="UP000777438"/>
    </source>
</evidence>
<accession>A0A9P8VS72</accession>
<gene>
    <name evidence="2" type="ORF">B0T10DRAFT_586230</name>
</gene>
<reference evidence="2 3" key="1">
    <citation type="journal article" date="2021" name="Nat. Commun.">
        <title>Genetic determinants of endophytism in the Arabidopsis root mycobiome.</title>
        <authorList>
            <person name="Mesny F."/>
            <person name="Miyauchi S."/>
            <person name="Thiergart T."/>
            <person name="Pickel B."/>
            <person name="Atanasova L."/>
            <person name="Karlsson M."/>
            <person name="Huettel B."/>
            <person name="Barry K.W."/>
            <person name="Haridas S."/>
            <person name="Chen C."/>
            <person name="Bauer D."/>
            <person name="Andreopoulos W."/>
            <person name="Pangilinan J."/>
            <person name="LaButti K."/>
            <person name="Riley R."/>
            <person name="Lipzen A."/>
            <person name="Clum A."/>
            <person name="Drula E."/>
            <person name="Henrissat B."/>
            <person name="Kohler A."/>
            <person name="Grigoriev I.V."/>
            <person name="Martin F.M."/>
            <person name="Hacquard S."/>
        </authorList>
    </citation>
    <scope>NUCLEOTIDE SEQUENCE [LARGE SCALE GENOMIC DNA]</scope>
    <source>
        <strain evidence="2 3">MPI-CAGE-CH-0241</strain>
    </source>
</reference>
<keyword evidence="3" id="KW-1185">Reference proteome</keyword>
<protein>
    <submittedName>
        <fullName evidence="2">Uncharacterized protein</fullName>
    </submittedName>
</protein>
<sequence length="213" mass="24071">MQSNFSECSVTMTNGEMLPLRQLVSPSYLSQDLTVPLAQELDVPISIQGDNSESIDTTPFTLQFDEMASMPDPSPWWSIGFNTLPNSYENVHFDLVGGIVQPEISSFPAGVAQPFFQPHPCPSGVSSQVSSSSRHFFTEKSKVISQELVYRGLKDRERTKPTRYRTKQCWDHGCNGREFSTRSNFLRHCRDRSEKPKMPRPDCDTKFTQLAAP</sequence>
<proteinExistence type="predicted"/>
<name>A0A9P8VS72_9HYPO</name>
<feature type="region of interest" description="Disordered" evidence="1">
    <location>
        <begin position="190"/>
        <end position="213"/>
    </location>
</feature>
<comment type="caution">
    <text evidence="2">The sequence shown here is derived from an EMBL/GenBank/DDBJ whole genome shotgun (WGS) entry which is preliminary data.</text>
</comment>
<evidence type="ECO:0000313" key="2">
    <source>
        <dbReference type="EMBL" id="KAH6874595.1"/>
    </source>
</evidence>
<organism evidence="2 3">
    <name type="scientific">Thelonectria olida</name>
    <dbReference type="NCBI Taxonomy" id="1576542"/>
    <lineage>
        <taxon>Eukaryota</taxon>
        <taxon>Fungi</taxon>
        <taxon>Dikarya</taxon>
        <taxon>Ascomycota</taxon>
        <taxon>Pezizomycotina</taxon>
        <taxon>Sordariomycetes</taxon>
        <taxon>Hypocreomycetidae</taxon>
        <taxon>Hypocreales</taxon>
        <taxon>Nectriaceae</taxon>
        <taxon>Thelonectria</taxon>
    </lineage>
</organism>
<dbReference type="OrthoDB" id="5366256at2759"/>
<feature type="compositionally biased region" description="Basic and acidic residues" evidence="1">
    <location>
        <begin position="191"/>
        <end position="205"/>
    </location>
</feature>
<evidence type="ECO:0000256" key="1">
    <source>
        <dbReference type="SAM" id="MobiDB-lite"/>
    </source>
</evidence>
<dbReference type="AlphaFoldDB" id="A0A9P8VS72"/>
<dbReference type="EMBL" id="JAGPYM010000038">
    <property type="protein sequence ID" value="KAH6874595.1"/>
    <property type="molecule type" value="Genomic_DNA"/>
</dbReference>
<dbReference type="Proteomes" id="UP000777438">
    <property type="component" value="Unassembled WGS sequence"/>
</dbReference>